<reference evidence="4" key="1">
    <citation type="submission" date="2011-02" db="EMBL/GenBank/DDBJ databases">
        <title>The complete genome of Planctomyces brasiliensis DSM 5305.</title>
        <authorList>
            <person name="Lucas S."/>
            <person name="Copeland A."/>
            <person name="Lapidus A."/>
            <person name="Bruce D."/>
            <person name="Goodwin L."/>
            <person name="Pitluck S."/>
            <person name="Kyrpides N."/>
            <person name="Mavromatis K."/>
            <person name="Pagani I."/>
            <person name="Ivanova N."/>
            <person name="Ovchinnikova G."/>
            <person name="Lu M."/>
            <person name="Detter J.C."/>
            <person name="Han C."/>
            <person name="Land M."/>
            <person name="Hauser L."/>
            <person name="Markowitz V."/>
            <person name="Cheng J.-F."/>
            <person name="Hugenholtz P."/>
            <person name="Woyke T."/>
            <person name="Wu D."/>
            <person name="Tindall B."/>
            <person name="Pomrenke H.G."/>
            <person name="Brambilla E."/>
            <person name="Klenk H.-P."/>
            <person name="Eisen J.A."/>
        </authorList>
    </citation>
    <scope>NUCLEOTIDE SEQUENCE [LARGE SCALE GENOMIC DNA]</scope>
    <source>
        <strain evidence="4">ATCC 49424 / DSM 5305 / JCM 21570 / NBRC 103401 / IFAM 1448</strain>
    </source>
</reference>
<dbReference type="InterPro" id="IPR013783">
    <property type="entry name" value="Ig-like_fold"/>
</dbReference>
<proteinExistence type="predicted"/>
<dbReference type="InterPro" id="IPR011933">
    <property type="entry name" value="Double_TM_dom"/>
</dbReference>
<name>F0SL54_RUBBR</name>
<dbReference type="KEGG" id="pbs:Plabr_3340"/>
<dbReference type="OrthoDB" id="242438at2"/>
<dbReference type="RefSeq" id="WP_013629657.1">
    <property type="nucleotide sequence ID" value="NC_015174.1"/>
</dbReference>
<feature type="transmembrane region" description="Helical" evidence="1">
    <location>
        <begin position="6"/>
        <end position="25"/>
    </location>
</feature>
<dbReference type="NCBIfam" id="TIGR02226">
    <property type="entry name" value="two_anch"/>
    <property type="match status" value="1"/>
</dbReference>
<dbReference type="EMBL" id="CP002546">
    <property type="protein sequence ID" value="ADY60937.1"/>
    <property type="molecule type" value="Genomic_DNA"/>
</dbReference>
<feature type="domain" description="Aerotolerance regulator N-terminal" evidence="2">
    <location>
        <begin position="1"/>
        <end position="76"/>
    </location>
</feature>
<dbReference type="eggNOG" id="COG5426">
    <property type="taxonomic scope" value="Bacteria"/>
</dbReference>
<evidence type="ECO:0000256" key="1">
    <source>
        <dbReference type="SAM" id="Phobius"/>
    </source>
</evidence>
<feature type="transmembrane region" description="Helical" evidence="1">
    <location>
        <begin position="127"/>
        <end position="148"/>
    </location>
</feature>
<dbReference type="SUPFAM" id="SSF52317">
    <property type="entry name" value="Class I glutamine amidotransferase-like"/>
    <property type="match status" value="1"/>
</dbReference>
<dbReference type="PANTHER" id="PTHR37464">
    <property type="entry name" value="BLL2463 PROTEIN"/>
    <property type="match status" value="1"/>
</dbReference>
<feature type="transmembrane region" description="Helical" evidence="1">
    <location>
        <begin position="53"/>
        <end position="73"/>
    </location>
</feature>
<keyword evidence="1" id="KW-1133">Transmembrane helix</keyword>
<dbReference type="eggNOG" id="COG2304">
    <property type="taxonomic scope" value="Bacteria"/>
</dbReference>
<sequence>MSLLHPGLLYGLILAAVPLVLHFLMRARPKRYDFPALRLLADIRKPNVQRLRLRHLGLLLLRVLAIAFLVFAVTRPTLPSANYGLTTAELITALAAIAAVVGAYFAVKRFWVSRASGNGQQLLRQAWLRTGSIAALILLLLLLVGWPYQQRLRGEIQDPGRAVQLNVPVAAVFLFDVSPSMGYRHANQSRIEEAFSLAQSQARALPSGSKIAVADNHESLPFNFLSDLTSAETRLQRTETAQPKPITISLNERLLTAISLQQNDREEIQQSFGGDGESDQFLREIYIFTDRTRAAWDVDNAERLRAQLETVPWLNCYIIDVSPEQIVNYALSNLELPRQELVQGQLARITATVSNDSSAPLESLVSLYFEDAVGSETKRDQQTISIPAGDSTQVTFTFPAEQLGPIQGELRIEQSDPLQVDNNLPFSIQVNARPLIYLVREDEQEAFVWQQALAPTPLVEREAHQYDIEQISPYDLAGKLASVDQPGRRTPAVIYLQNVERLTPAAWSALRAYVANGGGLGVFWGNSRVEAENYRNSGQAEWLAALPTVHSRSEPVTTLTIQQDRHPIFQYLARVDALGLFSNAGVRRYWKADIPGDSDVLARFQGGEQSPAIVARRHGRGQTVTIHTGVDLKGAAAQNNWSELARLGWVYTAFADQLTRFLAAGQPRLVNRPAGDTVIVSLPVEEAADQTLLQLPGLKQRQISLPYRGPFLSVSRAEESTADLQGNAEEGRLGATELGNYRIGNVERPAVGFSIHLPDNETNMVPISDADLDSLLGEGRWRLSRSYEQLERSLSLARLGQEAYPLLVTILLAIFVGEHLVANFFYGRSST</sequence>
<keyword evidence="4" id="KW-1185">Reference proteome</keyword>
<protein>
    <submittedName>
        <fullName evidence="3">Double-transmembrane region domain protein</fullName>
    </submittedName>
</protein>
<dbReference type="Pfam" id="PF07584">
    <property type="entry name" value="BatA"/>
    <property type="match status" value="1"/>
</dbReference>
<dbReference type="AlphaFoldDB" id="F0SL54"/>
<dbReference type="Gene3D" id="2.60.40.10">
    <property type="entry name" value="Immunoglobulins"/>
    <property type="match status" value="1"/>
</dbReference>
<feature type="transmembrane region" description="Helical" evidence="1">
    <location>
        <begin position="85"/>
        <end position="107"/>
    </location>
</feature>
<dbReference type="InterPro" id="IPR024163">
    <property type="entry name" value="Aerotolerance_reg_N"/>
</dbReference>
<dbReference type="PANTHER" id="PTHR37464:SF1">
    <property type="entry name" value="BLL2463 PROTEIN"/>
    <property type="match status" value="1"/>
</dbReference>
<dbReference type="Proteomes" id="UP000006860">
    <property type="component" value="Chromosome"/>
</dbReference>
<gene>
    <name evidence="3" type="ordered locus">Plabr_3340</name>
</gene>
<organism evidence="3 4">
    <name type="scientific">Rubinisphaera brasiliensis (strain ATCC 49424 / DSM 5305 / JCM 21570 / IAM 15109 / NBRC 103401 / IFAM 1448)</name>
    <name type="common">Planctomyces brasiliensis</name>
    <dbReference type="NCBI Taxonomy" id="756272"/>
    <lineage>
        <taxon>Bacteria</taxon>
        <taxon>Pseudomonadati</taxon>
        <taxon>Planctomycetota</taxon>
        <taxon>Planctomycetia</taxon>
        <taxon>Planctomycetales</taxon>
        <taxon>Planctomycetaceae</taxon>
        <taxon>Rubinisphaera</taxon>
    </lineage>
</organism>
<accession>F0SL54</accession>
<feature type="transmembrane region" description="Helical" evidence="1">
    <location>
        <begin position="803"/>
        <end position="826"/>
    </location>
</feature>
<keyword evidence="1" id="KW-0812">Transmembrane</keyword>
<dbReference type="InterPro" id="IPR029062">
    <property type="entry name" value="Class_I_gatase-like"/>
</dbReference>
<dbReference type="STRING" id="756272.Plabr_3340"/>
<evidence type="ECO:0000313" key="3">
    <source>
        <dbReference type="EMBL" id="ADY60937.1"/>
    </source>
</evidence>
<keyword evidence="1" id="KW-0472">Membrane</keyword>
<dbReference type="HOGENOM" id="CLU_017817_0_0_0"/>
<evidence type="ECO:0000313" key="4">
    <source>
        <dbReference type="Proteomes" id="UP000006860"/>
    </source>
</evidence>
<evidence type="ECO:0000259" key="2">
    <source>
        <dbReference type="Pfam" id="PF07584"/>
    </source>
</evidence>
<dbReference type="Gene3D" id="3.40.50.880">
    <property type="match status" value="1"/>
</dbReference>